<organism evidence="2 3">
    <name type="scientific">Serendipita indica (strain DSM 11827)</name>
    <name type="common">Root endophyte fungus</name>
    <name type="synonym">Piriformospora indica</name>
    <dbReference type="NCBI Taxonomy" id="1109443"/>
    <lineage>
        <taxon>Eukaryota</taxon>
        <taxon>Fungi</taxon>
        <taxon>Dikarya</taxon>
        <taxon>Basidiomycota</taxon>
        <taxon>Agaricomycotina</taxon>
        <taxon>Agaricomycetes</taxon>
        <taxon>Sebacinales</taxon>
        <taxon>Serendipitaceae</taxon>
        <taxon>Serendipita</taxon>
    </lineage>
</organism>
<feature type="region of interest" description="Disordered" evidence="1">
    <location>
        <begin position="54"/>
        <end position="78"/>
    </location>
</feature>
<evidence type="ECO:0000256" key="1">
    <source>
        <dbReference type="SAM" id="MobiDB-lite"/>
    </source>
</evidence>
<name>G4TE73_SERID</name>
<feature type="compositionally biased region" description="Polar residues" evidence="1">
    <location>
        <begin position="255"/>
        <end position="268"/>
    </location>
</feature>
<accession>G4TE73</accession>
<comment type="caution">
    <text evidence="2">The sequence shown here is derived from an EMBL/GenBank/DDBJ whole genome shotgun (WGS) entry which is preliminary data.</text>
</comment>
<feature type="compositionally biased region" description="Polar residues" evidence="1">
    <location>
        <begin position="304"/>
        <end position="325"/>
    </location>
</feature>
<feature type="region of interest" description="Disordered" evidence="1">
    <location>
        <begin position="203"/>
        <end position="344"/>
    </location>
</feature>
<proteinExistence type="predicted"/>
<feature type="region of interest" description="Disordered" evidence="1">
    <location>
        <begin position="122"/>
        <end position="182"/>
    </location>
</feature>
<dbReference type="STRING" id="1109443.G4TE73"/>
<evidence type="ECO:0000313" key="2">
    <source>
        <dbReference type="EMBL" id="CCA69626.1"/>
    </source>
</evidence>
<dbReference type="Proteomes" id="UP000007148">
    <property type="component" value="Unassembled WGS sequence"/>
</dbReference>
<keyword evidence="3" id="KW-1185">Reference proteome</keyword>
<gene>
    <name evidence="2" type="ORF">PIIN_03565</name>
</gene>
<evidence type="ECO:0000313" key="3">
    <source>
        <dbReference type="Proteomes" id="UP000007148"/>
    </source>
</evidence>
<dbReference type="EMBL" id="CAFZ01000059">
    <property type="protein sequence ID" value="CCA69626.1"/>
    <property type="molecule type" value="Genomic_DNA"/>
</dbReference>
<protein>
    <submittedName>
        <fullName evidence="2">Uncharacterized protein</fullName>
    </submittedName>
</protein>
<sequence length="344" mass="37059">MSPPALVIVGSVVVAVGVTIALHQFVYEPHIAPKLEVLVADWTQRRRMRRRHLAALSQDDDDDAPLQGHDRSDPTPVELDTLTTSVRASGVENTNSEHLVQRRRSPGGSHELLMLERPNVTIPFNPLVPHRRPTVDQHPAESRSSTPSTFSSSALDTRSPSAVHESLTAVEGDHSHPSSPSALADSLLADDIAYSILSPVHSVTHISPRPPLEAIPSTSSEEDESNGGVLFNETPLRRRDTVTYPTLHIRPPSDAGSNPDSPDQSIYQSALAESPYTPHSFVSARSELPGPANNTTVVEGGPHSGQSTPRSTRSWSDIASVTSEDPQFALGSDAESWAHVSDRG</sequence>
<feature type="compositionally biased region" description="Low complexity" evidence="1">
    <location>
        <begin position="142"/>
        <end position="153"/>
    </location>
</feature>
<dbReference type="InParanoid" id="G4TE73"/>
<reference evidence="2 3" key="1">
    <citation type="journal article" date="2011" name="PLoS Pathog.">
        <title>Endophytic Life Strategies Decoded by Genome and Transcriptome Analyses of the Mutualistic Root Symbiont Piriformospora indica.</title>
        <authorList>
            <person name="Zuccaro A."/>
            <person name="Lahrmann U."/>
            <person name="Guldener U."/>
            <person name="Langen G."/>
            <person name="Pfiffi S."/>
            <person name="Biedenkopf D."/>
            <person name="Wong P."/>
            <person name="Samans B."/>
            <person name="Grimm C."/>
            <person name="Basiewicz M."/>
            <person name="Murat C."/>
            <person name="Martin F."/>
            <person name="Kogel K.H."/>
        </authorList>
    </citation>
    <scope>NUCLEOTIDE SEQUENCE [LARGE SCALE GENOMIC DNA]</scope>
    <source>
        <strain evidence="2 3">DSM 11827</strain>
    </source>
</reference>
<dbReference type="AlphaFoldDB" id="G4TE73"/>
<dbReference type="OrthoDB" id="3246206at2759"/>
<dbReference type="HOGENOM" id="CLU_748346_0_0_1"/>